<accession>A0A915IVA1</accession>
<dbReference type="AlphaFoldDB" id="A0A915IVA1"/>
<feature type="transmembrane region" description="Helical" evidence="1">
    <location>
        <begin position="6"/>
        <end position="28"/>
    </location>
</feature>
<evidence type="ECO:0000313" key="2">
    <source>
        <dbReference type="Proteomes" id="UP000887565"/>
    </source>
</evidence>
<feature type="transmembrane region" description="Helical" evidence="1">
    <location>
        <begin position="40"/>
        <end position="66"/>
    </location>
</feature>
<name>A0A915IVA1_ROMCU</name>
<keyword evidence="1" id="KW-0812">Transmembrane</keyword>
<keyword evidence="1" id="KW-0472">Membrane</keyword>
<organism evidence="2 3">
    <name type="scientific">Romanomermis culicivorax</name>
    <name type="common">Nematode worm</name>
    <dbReference type="NCBI Taxonomy" id="13658"/>
    <lineage>
        <taxon>Eukaryota</taxon>
        <taxon>Metazoa</taxon>
        <taxon>Ecdysozoa</taxon>
        <taxon>Nematoda</taxon>
        <taxon>Enoplea</taxon>
        <taxon>Dorylaimia</taxon>
        <taxon>Mermithida</taxon>
        <taxon>Mermithoidea</taxon>
        <taxon>Mermithidae</taxon>
        <taxon>Romanomermis</taxon>
    </lineage>
</organism>
<reference evidence="3" key="1">
    <citation type="submission" date="2022-11" db="UniProtKB">
        <authorList>
            <consortium name="WormBaseParasite"/>
        </authorList>
    </citation>
    <scope>IDENTIFICATION</scope>
</reference>
<dbReference type="WBParaSite" id="nRc.2.0.1.t17993-RA">
    <property type="protein sequence ID" value="nRc.2.0.1.t17993-RA"/>
    <property type="gene ID" value="nRc.2.0.1.g17993"/>
</dbReference>
<evidence type="ECO:0000256" key="1">
    <source>
        <dbReference type="SAM" id="Phobius"/>
    </source>
</evidence>
<keyword evidence="1" id="KW-1133">Transmembrane helix</keyword>
<proteinExistence type="predicted"/>
<evidence type="ECO:0000313" key="3">
    <source>
        <dbReference type="WBParaSite" id="nRc.2.0.1.t17993-RA"/>
    </source>
</evidence>
<sequence length="153" mass="17363">MIDVIVGVSASAALLEIGQSISIILKWLKRVIINEREVSYIFHGIITMNAVVCLSGCSLIMANWYWCENMINSGPLWIRRSSILMYSSAFVFDQTCNVLITAAPCLTLTCSIDRFVAIYHPMAYMSYTAETRRNLIFLSSIGEIHKLRRLQNF</sequence>
<keyword evidence="2" id="KW-1185">Reference proteome</keyword>
<dbReference type="Proteomes" id="UP000887565">
    <property type="component" value="Unplaced"/>
</dbReference>
<protein>
    <submittedName>
        <fullName evidence="3">G-protein coupled receptors family 1 profile domain-containing protein</fullName>
    </submittedName>
</protein>